<feature type="transmembrane region" description="Helical" evidence="1">
    <location>
        <begin position="97"/>
        <end position="115"/>
    </location>
</feature>
<keyword evidence="1" id="KW-0472">Membrane</keyword>
<dbReference type="GO" id="GO:0016747">
    <property type="term" value="F:acyltransferase activity, transferring groups other than amino-acyl groups"/>
    <property type="evidence" value="ECO:0007669"/>
    <property type="project" value="InterPro"/>
</dbReference>
<evidence type="ECO:0000313" key="4">
    <source>
        <dbReference type="Proteomes" id="UP000011728"/>
    </source>
</evidence>
<feature type="transmembrane region" description="Helical" evidence="1">
    <location>
        <begin position="195"/>
        <end position="219"/>
    </location>
</feature>
<dbReference type="RefSeq" id="WP_015395460.1">
    <property type="nucleotide sequence ID" value="NC_020291.1"/>
</dbReference>
<protein>
    <submittedName>
        <fullName evidence="3">Acyltransferase 3</fullName>
    </submittedName>
</protein>
<dbReference type="Proteomes" id="UP000011728">
    <property type="component" value="Chromosome"/>
</dbReference>
<keyword evidence="1" id="KW-1133">Transmembrane helix</keyword>
<reference evidence="3 4" key="1">
    <citation type="submission" date="2013-02" db="EMBL/GenBank/DDBJ databases">
        <title>Genome sequence of Clostridium saccharoperbutylacetonicum N1-4(HMT).</title>
        <authorList>
            <person name="Poehlein A."/>
            <person name="Daniel R."/>
        </authorList>
    </citation>
    <scope>NUCLEOTIDE SEQUENCE [LARGE SCALE GENOMIC DNA]</scope>
    <source>
        <strain evidence="4">N1-4(HMT)</strain>
    </source>
</reference>
<dbReference type="PANTHER" id="PTHR23028:SF134">
    <property type="entry name" value="PUTATIVE (AFU_ORTHOLOGUE AFUA_4G08520)-RELATED"/>
    <property type="match status" value="1"/>
</dbReference>
<sequence>MIQNEKSLDGLRGLAAFIVIIHHYLVGFYPSTYTGNINSIRTSSGFDALISRTPFNLFFNGNASVCMFFILSGYVLSCKFFKYKEKNIVISSAIRRYLRLMIPVLSSIVLVFILMKFKLFYNIQASTITGSDWWLGSFYNFEPNTFEMLKQGLYRVFFFSETSYNAVLWTMHYELFGSFIVFGFLFIFGKIKTRVITYIVIIFLLFNTYYLAFILGMFLSDIHSVNCKLINKINFRFPKIFFLITGLYLCSYPSGVDVTGSIYNYIKISKFNDVVMLYHIIGSFFIMITLLNSYKLKNFFSNKIFLFLGKISFSMYLIHLIVLCSFSSFIFLNLINYFRYYQTFFIMLILSIPLIILISHCFYKYIDSNSIKLSKILYKKYLEHNTKNFF</sequence>
<dbReference type="InterPro" id="IPR050879">
    <property type="entry name" value="Acyltransferase_3"/>
</dbReference>
<feature type="transmembrane region" description="Helical" evidence="1">
    <location>
        <begin position="57"/>
        <end position="76"/>
    </location>
</feature>
<feature type="transmembrane region" description="Helical" evidence="1">
    <location>
        <begin position="275"/>
        <end position="294"/>
    </location>
</feature>
<dbReference type="HOGENOM" id="CLU_005679_13_8_9"/>
<dbReference type="eggNOG" id="COG1835">
    <property type="taxonomic scope" value="Bacteria"/>
</dbReference>
<keyword evidence="3" id="KW-0808">Transferase</keyword>
<evidence type="ECO:0000256" key="1">
    <source>
        <dbReference type="SAM" id="Phobius"/>
    </source>
</evidence>
<organism evidence="3 4">
    <name type="scientific">Clostridium saccharoperbutylacetonicum N1-4(HMT)</name>
    <dbReference type="NCBI Taxonomy" id="931276"/>
    <lineage>
        <taxon>Bacteria</taxon>
        <taxon>Bacillati</taxon>
        <taxon>Bacillota</taxon>
        <taxon>Clostridia</taxon>
        <taxon>Eubacteriales</taxon>
        <taxon>Clostridiaceae</taxon>
        <taxon>Clostridium</taxon>
    </lineage>
</organism>
<feature type="domain" description="Acyltransferase 3" evidence="2">
    <location>
        <begin position="6"/>
        <end position="359"/>
    </location>
</feature>
<keyword evidence="4" id="KW-1185">Reference proteome</keyword>
<dbReference type="Pfam" id="PF01757">
    <property type="entry name" value="Acyl_transf_3"/>
    <property type="match status" value="1"/>
</dbReference>
<feature type="transmembrane region" description="Helical" evidence="1">
    <location>
        <begin position="12"/>
        <end position="29"/>
    </location>
</feature>
<feature type="transmembrane region" description="Helical" evidence="1">
    <location>
        <begin position="240"/>
        <end position="263"/>
    </location>
</feature>
<dbReference type="PATRIC" id="fig|931276.5.peg.5463"/>
<name>M1MSN7_9CLOT</name>
<feature type="transmembrane region" description="Helical" evidence="1">
    <location>
        <begin position="344"/>
        <end position="366"/>
    </location>
</feature>
<evidence type="ECO:0000259" key="2">
    <source>
        <dbReference type="Pfam" id="PF01757"/>
    </source>
</evidence>
<feature type="transmembrane region" description="Helical" evidence="1">
    <location>
        <begin position="315"/>
        <end position="338"/>
    </location>
</feature>
<dbReference type="EMBL" id="CP004121">
    <property type="protein sequence ID" value="AGF59153.1"/>
    <property type="molecule type" value="Genomic_DNA"/>
</dbReference>
<feature type="transmembrane region" description="Helical" evidence="1">
    <location>
        <begin position="162"/>
        <end position="189"/>
    </location>
</feature>
<evidence type="ECO:0000313" key="3">
    <source>
        <dbReference type="EMBL" id="AGF59153.1"/>
    </source>
</evidence>
<proteinExistence type="predicted"/>
<accession>M1MSN7</accession>
<dbReference type="InterPro" id="IPR002656">
    <property type="entry name" value="Acyl_transf_3_dom"/>
</dbReference>
<dbReference type="KEGG" id="csr:Cspa_c54080"/>
<gene>
    <name evidence="3" type="ORF">Cspa_c54080</name>
</gene>
<dbReference type="AlphaFoldDB" id="M1MSN7"/>
<keyword evidence="3" id="KW-0012">Acyltransferase</keyword>
<keyword evidence="1" id="KW-0812">Transmembrane</keyword>
<dbReference type="PANTHER" id="PTHR23028">
    <property type="entry name" value="ACETYLTRANSFERASE"/>
    <property type="match status" value="1"/>
</dbReference>